<dbReference type="InterPro" id="IPR012147">
    <property type="entry name" value="P_Ac_Bu_trans"/>
</dbReference>
<evidence type="ECO:0000256" key="3">
    <source>
        <dbReference type="ARBA" id="ARBA00005656"/>
    </source>
</evidence>
<sequence length="334" mass="36009">MNFIETIKERARKDRKTIVLPETNDIRTIQAAVKIMEEDIAELVLLGNRDKVLGKAAKYGYDLSEVTIVDPEKTAKLDEYIEVLVEARKSKGMTYEEAKKILLSDYLYFGVVMVKAGDADGMVAGACHATADVLRPSLQILKTAPGTKLVSAIFVMVVPNCEYGSNGIFIFGDAGLNQNPNAEELAHIAGTTAYSFELLVQQDPYVAMISHSTKGSAKHPDVDKVVEATRLAKEMYPEIKLDGEYQVDAAIVPSIGQFKAPGSEIAGNANVLIFPTLDAGNNGYKLVQRLAKAEAYGPLTQGIAKPVNDLSRGCSAEDIVGVVAITAVQASAQR</sequence>
<dbReference type="PANTHER" id="PTHR43356">
    <property type="entry name" value="PHOSPHATE ACETYLTRANSFERASE"/>
    <property type="match status" value="1"/>
</dbReference>
<dbReference type="NCBIfam" id="TIGR00651">
    <property type="entry name" value="pta"/>
    <property type="match status" value="1"/>
</dbReference>
<protein>
    <recommendedName>
        <fullName evidence="5">Phosphate acetyltransferase</fullName>
        <ecNumber evidence="4">2.3.1.8</ecNumber>
    </recommendedName>
    <alternativeName>
        <fullName evidence="8">Phosphotransacetylase</fullName>
    </alternativeName>
</protein>
<dbReference type="InterPro" id="IPR042113">
    <property type="entry name" value="P_AcTrfase_dom1"/>
</dbReference>
<evidence type="ECO:0000259" key="9">
    <source>
        <dbReference type="Pfam" id="PF01515"/>
    </source>
</evidence>
<gene>
    <name evidence="10" type="ORF">SAMN05661086_02436</name>
</gene>
<dbReference type="AlphaFoldDB" id="A0A1I6KIK1"/>
<evidence type="ECO:0000256" key="2">
    <source>
        <dbReference type="ARBA" id="ARBA00004989"/>
    </source>
</evidence>
<organism evidence="10 11">
    <name type="scientific">Anaeromicropila populeti</name>
    <dbReference type="NCBI Taxonomy" id="37658"/>
    <lineage>
        <taxon>Bacteria</taxon>
        <taxon>Bacillati</taxon>
        <taxon>Bacillota</taxon>
        <taxon>Clostridia</taxon>
        <taxon>Lachnospirales</taxon>
        <taxon>Lachnospiraceae</taxon>
        <taxon>Anaeromicropila</taxon>
    </lineage>
</organism>
<reference evidence="10 11" key="1">
    <citation type="submission" date="2016-10" db="EMBL/GenBank/DDBJ databases">
        <authorList>
            <person name="de Groot N.N."/>
        </authorList>
    </citation>
    <scope>NUCLEOTIDE SEQUENCE [LARGE SCALE GENOMIC DNA]</scope>
    <source>
        <strain evidence="10 11">743A</strain>
    </source>
</reference>
<dbReference type="EMBL" id="FOYZ01000009">
    <property type="protein sequence ID" value="SFR90878.1"/>
    <property type="molecule type" value="Genomic_DNA"/>
</dbReference>
<dbReference type="RefSeq" id="WP_092561151.1">
    <property type="nucleotide sequence ID" value="NZ_FOYZ01000009.1"/>
</dbReference>
<comment type="similarity">
    <text evidence="3">Belongs to the phosphate acetyltransferase and butyryltransferase family.</text>
</comment>
<dbReference type="PANTHER" id="PTHR43356:SF3">
    <property type="entry name" value="PHOSPHATE ACETYLTRANSFERASE"/>
    <property type="match status" value="1"/>
</dbReference>
<evidence type="ECO:0000256" key="7">
    <source>
        <dbReference type="ARBA" id="ARBA00023315"/>
    </source>
</evidence>
<dbReference type="SUPFAM" id="SSF53659">
    <property type="entry name" value="Isocitrate/Isopropylmalate dehydrogenase-like"/>
    <property type="match status" value="1"/>
</dbReference>
<evidence type="ECO:0000256" key="5">
    <source>
        <dbReference type="ARBA" id="ARBA00021528"/>
    </source>
</evidence>
<keyword evidence="6 10" id="KW-0808">Transferase</keyword>
<evidence type="ECO:0000256" key="8">
    <source>
        <dbReference type="ARBA" id="ARBA00031108"/>
    </source>
</evidence>
<dbReference type="GO" id="GO:0008959">
    <property type="term" value="F:phosphate acetyltransferase activity"/>
    <property type="evidence" value="ECO:0007669"/>
    <property type="project" value="UniProtKB-EC"/>
</dbReference>
<dbReference type="EC" id="2.3.1.8" evidence="4"/>
<dbReference type="Gene3D" id="3.40.50.10750">
    <property type="entry name" value="Isocitrate/Isopropylmalate dehydrogenase-like"/>
    <property type="match status" value="1"/>
</dbReference>
<dbReference type="STRING" id="37658.SAMN05661086_02436"/>
<evidence type="ECO:0000256" key="4">
    <source>
        <dbReference type="ARBA" id="ARBA00012707"/>
    </source>
</evidence>
<comment type="catalytic activity">
    <reaction evidence="1">
        <text>acetyl-CoA + phosphate = acetyl phosphate + CoA</text>
        <dbReference type="Rhea" id="RHEA:19521"/>
        <dbReference type="ChEBI" id="CHEBI:22191"/>
        <dbReference type="ChEBI" id="CHEBI:43474"/>
        <dbReference type="ChEBI" id="CHEBI:57287"/>
        <dbReference type="ChEBI" id="CHEBI:57288"/>
        <dbReference type="EC" id="2.3.1.8"/>
    </reaction>
</comment>
<dbReference type="Pfam" id="PF01515">
    <property type="entry name" value="PTA_PTB"/>
    <property type="match status" value="1"/>
</dbReference>
<keyword evidence="11" id="KW-1185">Reference proteome</keyword>
<dbReference type="PIRSF" id="PIRSF000428">
    <property type="entry name" value="P_Ac_trans"/>
    <property type="match status" value="1"/>
</dbReference>
<evidence type="ECO:0000256" key="1">
    <source>
        <dbReference type="ARBA" id="ARBA00000705"/>
    </source>
</evidence>
<dbReference type="Gene3D" id="3.40.50.10950">
    <property type="match status" value="1"/>
</dbReference>
<dbReference type="NCBIfam" id="NF007233">
    <property type="entry name" value="PRK09653.1"/>
    <property type="match status" value="1"/>
</dbReference>
<evidence type="ECO:0000313" key="10">
    <source>
        <dbReference type="EMBL" id="SFR90878.1"/>
    </source>
</evidence>
<feature type="domain" description="Phosphate acetyl/butaryl transferase" evidence="9">
    <location>
        <begin position="3"/>
        <end position="327"/>
    </location>
</feature>
<proteinExistence type="inferred from homology"/>
<evidence type="ECO:0000256" key="6">
    <source>
        <dbReference type="ARBA" id="ARBA00022679"/>
    </source>
</evidence>
<dbReference type="InterPro" id="IPR050500">
    <property type="entry name" value="Phos_Acetyltrans/Butyryltrans"/>
</dbReference>
<keyword evidence="7" id="KW-0012">Acyltransferase</keyword>
<comment type="pathway">
    <text evidence="2">Metabolic intermediate biosynthesis; acetyl-CoA biosynthesis; acetyl-CoA from acetate: step 2/2.</text>
</comment>
<dbReference type="OrthoDB" id="9805787at2"/>
<accession>A0A1I6KIK1</accession>
<dbReference type="Proteomes" id="UP000199659">
    <property type="component" value="Unassembled WGS sequence"/>
</dbReference>
<name>A0A1I6KIK1_9FIRM</name>
<dbReference type="InterPro" id="IPR004614">
    <property type="entry name" value="P_AcTrfase"/>
</dbReference>
<dbReference type="InterPro" id="IPR042112">
    <property type="entry name" value="P_AcTrfase_dom2"/>
</dbReference>
<evidence type="ECO:0000313" key="11">
    <source>
        <dbReference type="Proteomes" id="UP000199659"/>
    </source>
</evidence>
<dbReference type="InterPro" id="IPR002505">
    <property type="entry name" value="PTA_PTB"/>
</dbReference>